<accession>A0A8I3N8N3</accession>
<evidence type="ECO:0000256" key="13">
    <source>
        <dbReference type="SAM" id="MobiDB-lite"/>
    </source>
</evidence>
<reference evidence="17" key="1">
    <citation type="submission" date="2020-03" db="EMBL/GenBank/DDBJ databases">
        <title>Long-read based genome assembly of a Labrador retriever dog.</title>
        <authorList>
            <person name="Eory L."/>
            <person name="Zhang W."/>
            <person name="Schoenebeck J."/>
        </authorList>
    </citation>
    <scope>NUCLEOTIDE SEQUENCE [LARGE SCALE GENOMIC DNA]</scope>
    <source>
        <strain evidence="17">Labrador retriever</strain>
    </source>
</reference>
<dbReference type="AlphaFoldDB" id="A0A8I3N8N3"/>
<evidence type="ECO:0000313" key="17">
    <source>
        <dbReference type="Ensembl" id="ENSCAFP00845006252.1"/>
    </source>
</evidence>
<proteinExistence type="inferred from homology"/>
<dbReference type="GO" id="GO:0140358">
    <property type="term" value="F:P-type transmembrane transporter activity"/>
    <property type="evidence" value="ECO:0007669"/>
    <property type="project" value="InterPro"/>
</dbReference>
<keyword evidence="8" id="KW-0460">Magnesium</keyword>
<dbReference type="InterPro" id="IPR047819">
    <property type="entry name" value="P5A-ATPase_N"/>
</dbReference>
<evidence type="ECO:0000313" key="18">
    <source>
        <dbReference type="Proteomes" id="UP000805418"/>
    </source>
</evidence>
<dbReference type="InterPro" id="IPR036412">
    <property type="entry name" value="HAD-like_sf"/>
</dbReference>
<feature type="transmembrane region" description="Helical" evidence="14">
    <location>
        <begin position="1083"/>
        <end position="1107"/>
    </location>
</feature>
<keyword evidence="7" id="KW-0067">ATP-binding</keyword>
<evidence type="ECO:0000256" key="9">
    <source>
        <dbReference type="ARBA" id="ARBA00022967"/>
    </source>
</evidence>
<dbReference type="GeneTree" id="ENSGT00940000159714"/>
<feature type="compositionally biased region" description="Pro residues" evidence="13">
    <location>
        <begin position="1165"/>
        <end position="1174"/>
    </location>
</feature>
<dbReference type="SUPFAM" id="SSF81665">
    <property type="entry name" value="Calcium ATPase, transmembrane domain M"/>
    <property type="match status" value="1"/>
</dbReference>
<dbReference type="SUPFAM" id="SSF81660">
    <property type="entry name" value="Metal cation-transporting ATPase, ATP-binding domain N"/>
    <property type="match status" value="1"/>
</dbReference>
<comment type="similarity">
    <text evidence="2">Belongs to the cation transport ATPase (P-type) (TC 3.A.3) family. Type V subfamily.</text>
</comment>
<dbReference type="InterPro" id="IPR006544">
    <property type="entry name" value="P-type_TPase_V"/>
</dbReference>
<dbReference type="FunFam" id="3.40.50.1000:FF:000068">
    <property type="entry name" value="Cation-transporting ATPase"/>
    <property type="match status" value="1"/>
</dbReference>
<dbReference type="GO" id="GO:0016020">
    <property type="term" value="C:membrane"/>
    <property type="evidence" value="ECO:0007669"/>
    <property type="project" value="UniProtKB-SubCell"/>
</dbReference>
<dbReference type="Pfam" id="PF12409">
    <property type="entry name" value="P5-ATPase"/>
    <property type="match status" value="1"/>
</dbReference>
<keyword evidence="3" id="KW-0597">Phosphoprotein</keyword>
<feature type="region of interest" description="Disordered" evidence="13">
    <location>
        <begin position="1149"/>
        <end position="1174"/>
    </location>
</feature>
<evidence type="ECO:0000256" key="7">
    <source>
        <dbReference type="ARBA" id="ARBA00022840"/>
    </source>
</evidence>
<evidence type="ECO:0000256" key="10">
    <source>
        <dbReference type="ARBA" id="ARBA00022989"/>
    </source>
</evidence>
<dbReference type="FunFam" id="2.70.150.10:FF:000060">
    <property type="entry name" value="Cation-transporting ATPase"/>
    <property type="match status" value="1"/>
</dbReference>
<keyword evidence="10 14" id="KW-1133">Transmembrane helix</keyword>
<dbReference type="InterPro" id="IPR008250">
    <property type="entry name" value="ATPase_P-typ_transduc_dom_A_sf"/>
</dbReference>
<evidence type="ECO:0000256" key="6">
    <source>
        <dbReference type="ARBA" id="ARBA00022741"/>
    </source>
</evidence>
<dbReference type="Ensembl" id="ENSCAFT00845007928.1">
    <property type="protein sequence ID" value="ENSCAFP00845006252.1"/>
    <property type="gene ID" value="ENSCAFG00845004285.1"/>
</dbReference>
<dbReference type="PRINTS" id="PR00119">
    <property type="entry name" value="CATATPASE"/>
</dbReference>
<dbReference type="Gene3D" id="3.40.50.1000">
    <property type="entry name" value="HAD superfamily/HAD-like"/>
    <property type="match status" value="1"/>
</dbReference>
<dbReference type="NCBIfam" id="TIGR01657">
    <property type="entry name" value="P-ATPase-V"/>
    <property type="match status" value="1"/>
</dbReference>
<dbReference type="Gene3D" id="2.70.150.10">
    <property type="entry name" value="Calcium-transporting ATPase, cytoplasmic transduction domain A"/>
    <property type="match status" value="1"/>
</dbReference>
<keyword evidence="12" id="KW-0325">Glycoprotein</keyword>
<keyword evidence="18" id="KW-1185">Reference proteome</keyword>
<dbReference type="Pfam" id="PF00122">
    <property type="entry name" value="E1-E2_ATPase"/>
    <property type="match status" value="1"/>
</dbReference>
<keyword evidence="11 14" id="KW-0472">Membrane</keyword>
<dbReference type="SUPFAM" id="SSF56784">
    <property type="entry name" value="HAD-like"/>
    <property type="match status" value="1"/>
</dbReference>
<dbReference type="Gene3D" id="3.40.1110.10">
    <property type="entry name" value="Calcium-transporting ATPase, cytoplasmic domain N"/>
    <property type="match status" value="1"/>
</dbReference>
<evidence type="ECO:0000259" key="15">
    <source>
        <dbReference type="Pfam" id="PF00122"/>
    </source>
</evidence>
<sequence>MSADSSPLVGSTPAGYGTLTIETSVDPLSSSVSSVRLSGYCGSPWRVIGYHIVVWMMAGIPLLLFRWKPVWGVRLRLRPCNLARAETLVIEIRDKEDNSWQLYTVQVQTEAIGEGSLELPARGQAEDGRSQAAVGAVPEGAWKDTAQFCKNEEARTLRYYLFRGQRYVWIESQQAFCQASLLDNGRTCEDVHRSCSGLSLQDQAVRKTIYGPNVISVPVKSYPQLLVDEALNPYYGFQAFSIGLWLADRYYSYALCIFLISTASICLSLYKTRKQSQTLRDMVQLSARVCVCRPGGEEEWVDSSELVPGDCLVLPREGGLVPCDAALVAGECVVNESSLTGESVPVLKTALPEGPVSYCPETHRRHTLFCGTLVLQARAFVGPHVLAVVTQTGFCTAKGGLVSSILHPRPIDFKFYKHSMKFVAALSVLALLGTVYSIFILHRNRTGTLTEDGLDVMGVVPLKGQAFLPLVPEPRRLPVGPLLRALATCHALSRLQDTPVGDPMDLKMVESTGWVLEEGPAADSAFRDQVLAVMRPPLQEAQLQGREEPPVPVSILNRFPFSSALQRMNVVVAWPGAAQPEAYVKGSPELVAGLCNPETVPADFAQMLQSYTAAGYRVVALASKPLPIVPSLEAAQQLSRDAVERELTLLGLLVMRNLLKPQTTPVIQALRRTRIRTVMVTGDNLQTAVTVAQGCGMVGPQERLVIIHATPPERGQPASLELLPLESPAAVNGAKDPDQAASYTMEPDPRSSHLALSGSTFGVLMKHFPKLLPKILVQGTVFARMAPEQKTELVCELQKLQYCVGMCGDGANDCGALKAADVGISLSQAEASVVSPFTSSTASIECVPMVIREGRCSLDTSFSVFKYMALYSLTQFISVLILYTINTNLGDVQFLAIDLVITTTVAVLMSRTGPALALGRARPPGALLSVPVLSSLLLHVVLVAGVQLGGYFLTVAQPWFVPLNKTVPAPDNLPNYENTVVFSLSGFQYLILAAAVSKGAPFRRPLYTNGTAAARQAGCGGRDGLGGLAPVGGPPGLMPPSPPVPFLLALALLGSILAGLLLVPGLLQGPLALRNIADTCFKLLLLGLVAFNFVAAFVLEVGLALGWGTEGPWGVASVTAAPLRPPRPPQSVLDQCLPACLRRLRPKKASKKRFKQLERELAEQPWPPPTGPVR</sequence>
<dbReference type="Pfam" id="PF13246">
    <property type="entry name" value="Cation_ATPase"/>
    <property type="match status" value="1"/>
</dbReference>
<keyword evidence="5" id="KW-0479">Metal-binding</keyword>
<evidence type="ECO:0000256" key="3">
    <source>
        <dbReference type="ARBA" id="ARBA00022553"/>
    </source>
</evidence>
<dbReference type="Proteomes" id="UP000805418">
    <property type="component" value="Chromosome 2"/>
</dbReference>
<reference evidence="17" key="2">
    <citation type="submission" date="2025-08" db="UniProtKB">
        <authorList>
            <consortium name="Ensembl"/>
        </authorList>
    </citation>
    <scope>IDENTIFICATION</scope>
    <source>
        <strain evidence="17">Boxer</strain>
    </source>
</reference>
<evidence type="ECO:0000256" key="1">
    <source>
        <dbReference type="ARBA" id="ARBA00004141"/>
    </source>
</evidence>
<keyword evidence="4 14" id="KW-0812">Transmembrane</keyword>
<dbReference type="InterPro" id="IPR001757">
    <property type="entry name" value="P_typ_ATPase"/>
</dbReference>
<evidence type="ECO:0000259" key="16">
    <source>
        <dbReference type="Pfam" id="PF12409"/>
    </source>
</evidence>
<feature type="transmembrane region" description="Helical" evidence="14">
    <location>
        <begin position="892"/>
        <end position="909"/>
    </location>
</feature>
<dbReference type="InterPro" id="IPR059000">
    <property type="entry name" value="ATPase_P-type_domA"/>
</dbReference>
<evidence type="ECO:0000256" key="8">
    <source>
        <dbReference type="ARBA" id="ARBA00022842"/>
    </source>
</evidence>
<dbReference type="SUPFAM" id="SSF81653">
    <property type="entry name" value="Calcium ATPase, transduction domain A"/>
    <property type="match status" value="1"/>
</dbReference>
<keyword evidence="6" id="KW-0547">Nucleotide-binding</keyword>
<feature type="transmembrane region" description="Helical" evidence="14">
    <location>
        <begin position="1044"/>
        <end position="1063"/>
    </location>
</feature>
<reference evidence="17" key="3">
    <citation type="submission" date="2025-09" db="UniProtKB">
        <authorList>
            <consortium name="Ensembl"/>
        </authorList>
    </citation>
    <scope>IDENTIFICATION</scope>
    <source>
        <strain evidence="17">Boxer</strain>
    </source>
</reference>
<gene>
    <name evidence="17" type="primary">ATP13A2</name>
</gene>
<dbReference type="OrthoDB" id="48943at2759"/>
<evidence type="ECO:0000256" key="5">
    <source>
        <dbReference type="ARBA" id="ARBA00022723"/>
    </source>
</evidence>
<dbReference type="FunFam" id="3.40.1110.10:FF:000026">
    <property type="entry name" value="Cation-transporting ATPase"/>
    <property type="match status" value="1"/>
</dbReference>
<dbReference type="GO" id="GO:0016887">
    <property type="term" value="F:ATP hydrolysis activity"/>
    <property type="evidence" value="ECO:0007669"/>
    <property type="project" value="InterPro"/>
</dbReference>
<evidence type="ECO:0000256" key="4">
    <source>
        <dbReference type="ARBA" id="ARBA00022692"/>
    </source>
</evidence>
<dbReference type="InterPro" id="IPR023214">
    <property type="entry name" value="HAD_sf"/>
</dbReference>
<dbReference type="GO" id="GO:0005524">
    <property type="term" value="F:ATP binding"/>
    <property type="evidence" value="ECO:0007669"/>
    <property type="project" value="UniProtKB-KW"/>
</dbReference>
<dbReference type="PANTHER" id="PTHR45630">
    <property type="entry name" value="CATION-TRANSPORTING ATPASE-RELATED"/>
    <property type="match status" value="1"/>
</dbReference>
<feature type="transmembrane region" description="Helical" evidence="14">
    <location>
        <begin position="422"/>
        <end position="441"/>
    </location>
</feature>
<feature type="transmembrane region" description="Helical" evidence="14">
    <location>
        <begin position="867"/>
        <end position="886"/>
    </location>
</feature>
<name>A0A8I3N8N3_CANLF</name>
<feature type="domain" description="P-type ATPase A" evidence="15">
    <location>
        <begin position="289"/>
        <end position="403"/>
    </location>
</feature>
<organism evidence="17 18">
    <name type="scientific">Canis lupus familiaris</name>
    <name type="common">Dog</name>
    <name type="synonym">Canis familiaris</name>
    <dbReference type="NCBI Taxonomy" id="9615"/>
    <lineage>
        <taxon>Eukaryota</taxon>
        <taxon>Metazoa</taxon>
        <taxon>Chordata</taxon>
        <taxon>Craniata</taxon>
        <taxon>Vertebrata</taxon>
        <taxon>Euteleostomi</taxon>
        <taxon>Mammalia</taxon>
        <taxon>Eutheria</taxon>
        <taxon>Laurasiatheria</taxon>
        <taxon>Carnivora</taxon>
        <taxon>Caniformia</taxon>
        <taxon>Canidae</taxon>
        <taxon>Canis</taxon>
    </lineage>
</organism>
<feature type="transmembrane region" description="Helical" evidence="14">
    <location>
        <begin position="930"/>
        <end position="953"/>
    </location>
</feature>
<keyword evidence="9" id="KW-1278">Translocase</keyword>
<dbReference type="NCBIfam" id="TIGR01494">
    <property type="entry name" value="ATPase_P-type"/>
    <property type="match status" value="1"/>
</dbReference>
<evidence type="ECO:0000256" key="12">
    <source>
        <dbReference type="ARBA" id="ARBA00023180"/>
    </source>
</evidence>
<dbReference type="InterPro" id="IPR023299">
    <property type="entry name" value="ATPase_P-typ_cyto_dom_N"/>
</dbReference>
<dbReference type="InterPro" id="IPR023298">
    <property type="entry name" value="ATPase_P-typ_TM_dom_sf"/>
</dbReference>
<dbReference type="PANTHER" id="PTHR45630:SF2">
    <property type="entry name" value="POLYAMINE-TRANSPORTING ATPASE 13A2"/>
    <property type="match status" value="1"/>
</dbReference>
<evidence type="ECO:0000256" key="11">
    <source>
        <dbReference type="ARBA" id="ARBA00023136"/>
    </source>
</evidence>
<feature type="transmembrane region" description="Helical" evidence="14">
    <location>
        <begin position="250"/>
        <end position="270"/>
    </location>
</feature>
<feature type="domain" description="P5B-type ATPase N-terminal" evidence="16">
    <location>
        <begin position="34"/>
        <end position="169"/>
    </location>
</feature>
<dbReference type="GO" id="GO:0046872">
    <property type="term" value="F:metal ion binding"/>
    <property type="evidence" value="ECO:0007669"/>
    <property type="project" value="UniProtKB-KW"/>
</dbReference>
<comment type="subcellular location">
    <subcellularLocation>
        <location evidence="1">Membrane</location>
        <topology evidence="1">Multi-pass membrane protein</topology>
    </subcellularLocation>
</comment>
<evidence type="ECO:0000256" key="14">
    <source>
        <dbReference type="SAM" id="Phobius"/>
    </source>
</evidence>
<evidence type="ECO:0000256" key="2">
    <source>
        <dbReference type="ARBA" id="ARBA00006000"/>
    </source>
</evidence>
<protein>
    <submittedName>
        <fullName evidence="17">ATPase cation transporting 13A2</fullName>
    </submittedName>
</protein>